<keyword evidence="5 8" id="KW-0812">Transmembrane</keyword>
<evidence type="ECO:0000256" key="8">
    <source>
        <dbReference type="SAM" id="Phobius"/>
    </source>
</evidence>
<evidence type="ECO:0000256" key="6">
    <source>
        <dbReference type="ARBA" id="ARBA00022989"/>
    </source>
</evidence>
<evidence type="ECO:0000313" key="10">
    <source>
        <dbReference type="EMBL" id="GGD45144.1"/>
    </source>
</evidence>
<keyword evidence="3" id="KW-0813">Transport</keyword>
<feature type="transmembrane region" description="Helical" evidence="8">
    <location>
        <begin position="76"/>
        <end position="96"/>
    </location>
</feature>
<evidence type="ECO:0000313" key="11">
    <source>
        <dbReference type="Proteomes" id="UP000598997"/>
    </source>
</evidence>
<comment type="subcellular location">
    <subcellularLocation>
        <location evidence="1">Cell membrane</location>
        <topology evidence="1">Multi-pass membrane protein</topology>
    </subcellularLocation>
</comment>
<feature type="transmembrane region" description="Helical" evidence="8">
    <location>
        <begin position="268"/>
        <end position="289"/>
    </location>
</feature>
<dbReference type="PANTHER" id="PTHR22911:SF137">
    <property type="entry name" value="SOLUTE CARRIER FAMILY 35 MEMBER G2-RELATED"/>
    <property type="match status" value="1"/>
</dbReference>
<dbReference type="InterPro" id="IPR000620">
    <property type="entry name" value="EamA_dom"/>
</dbReference>
<evidence type="ECO:0000256" key="2">
    <source>
        <dbReference type="ARBA" id="ARBA00007362"/>
    </source>
</evidence>
<reference evidence="10 11" key="1">
    <citation type="journal article" date="2014" name="Int. J. Syst. Evol. Microbiol.">
        <title>Complete genome sequence of Corynebacterium casei LMG S-19264T (=DSM 44701T), isolated from a smear-ripened cheese.</title>
        <authorList>
            <consortium name="US DOE Joint Genome Institute (JGI-PGF)"/>
            <person name="Walter F."/>
            <person name="Albersmeier A."/>
            <person name="Kalinowski J."/>
            <person name="Ruckert C."/>
        </authorList>
    </citation>
    <scope>NUCLEOTIDE SEQUENCE [LARGE SCALE GENOMIC DNA]</scope>
    <source>
        <strain evidence="10 11">CGMCC 1.15358</strain>
    </source>
</reference>
<keyword evidence="11" id="KW-1185">Reference proteome</keyword>
<organism evidence="10 11">
    <name type="scientific">Croceicoccus pelagius</name>
    <dbReference type="NCBI Taxonomy" id="1703341"/>
    <lineage>
        <taxon>Bacteria</taxon>
        <taxon>Pseudomonadati</taxon>
        <taxon>Pseudomonadota</taxon>
        <taxon>Alphaproteobacteria</taxon>
        <taxon>Sphingomonadales</taxon>
        <taxon>Erythrobacteraceae</taxon>
        <taxon>Croceicoccus</taxon>
    </lineage>
</organism>
<dbReference type="NCBIfam" id="TIGR00688">
    <property type="entry name" value="rarD"/>
    <property type="match status" value="1"/>
</dbReference>
<evidence type="ECO:0000256" key="4">
    <source>
        <dbReference type="ARBA" id="ARBA00022475"/>
    </source>
</evidence>
<dbReference type="SUPFAM" id="SSF103481">
    <property type="entry name" value="Multidrug resistance efflux transporter EmrE"/>
    <property type="match status" value="2"/>
</dbReference>
<evidence type="ECO:0000256" key="5">
    <source>
        <dbReference type="ARBA" id="ARBA00022692"/>
    </source>
</evidence>
<comment type="similarity">
    <text evidence="2">Belongs to the EamA transporter family.</text>
</comment>
<feature type="transmembrane region" description="Helical" evidence="8">
    <location>
        <begin position="12"/>
        <end position="32"/>
    </location>
</feature>
<dbReference type="InterPro" id="IPR004626">
    <property type="entry name" value="RarD"/>
</dbReference>
<feature type="transmembrane region" description="Helical" evidence="8">
    <location>
        <begin position="131"/>
        <end position="148"/>
    </location>
</feature>
<feature type="transmembrane region" description="Helical" evidence="8">
    <location>
        <begin position="102"/>
        <end position="124"/>
    </location>
</feature>
<dbReference type="AlphaFoldDB" id="A0A916YHP9"/>
<name>A0A916YHP9_9SPHN</name>
<dbReference type="InterPro" id="IPR037185">
    <property type="entry name" value="EmrE-like"/>
</dbReference>
<evidence type="ECO:0000256" key="7">
    <source>
        <dbReference type="ARBA" id="ARBA00023136"/>
    </source>
</evidence>
<evidence type="ECO:0000256" key="3">
    <source>
        <dbReference type="ARBA" id="ARBA00022448"/>
    </source>
</evidence>
<dbReference type="Proteomes" id="UP000598997">
    <property type="component" value="Unassembled WGS sequence"/>
</dbReference>
<feature type="transmembrane region" description="Helical" evidence="8">
    <location>
        <begin position="44"/>
        <end position="64"/>
    </location>
</feature>
<feature type="transmembrane region" description="Helical" evidence="8">
    <location>
        <begin position="154"/>
        <end position="170"/>
    </location>
</feature>
<protein>
    <submittedName>
        <fullName evidence="10">Transporter</fullName>
    </submittedName>
</protein>
<dbReference type="RefSeq" id="WP_066761096.1">
    <property type="nucleotide sequence ID" value="NZ_BMIO01000005.1"/>
</dbReference>
<evidence type="ECO:0000259" key="9">
    <source>
        <dbReference type="Pfam" id="PF00892"/>
    </source>
</evidence>
<feature type="transmembrane region" description="Helical" evidence="8">
    <location>
        <begin position="182"/>
        <end position="200"/>
    </location>
</feature>
<feature type="domain" description="EamA" evidence="9">
    <location>
        <begin position="11"/>
        <end position="147"/>
    </location>
</feature>
<dbReference type="PANTHER" id="PTHR22911">
    <property type="entry name" value="ACYL-MALONYL CONDENSING ENZYME-RELATED"/>
    <property type="match status" value="1"/>
</dbReference>
<dbReference type="Pfam" id="PF00892">
    <property type="entry name" value="EamA"/>
    <property type="match status" value="1"/>
</dbReference>
<keyword evidence="4" id="KW-1003">Cell membrane</keyword>
<feature type="transmembrane region" description="Helical" evidence="8">
    <location>
        <begin position="239"/>
        <end position="262"/>
    </location>
</feature>
<gene>
    <name evidence="10" type="primary">rarD</name>
    <name evidence="10" type="ORF">GCM10010989_19070</name>
</gene>
<comment type="caution">
    <text evidence="10">The sequence shown here is derived from an EMBL/GenBank/DDBJ whole genome shotgun (WGS) entry which is preliminary data.</text>
</comment>
<accession>A0A916YHP9</accession>
<sequence>MTTDTDSQTKRGLPYALGAYTLWGLLPLYLVWLNPVDPFRLVAWRVLWTIPICFAALALFRNFAKLKAAFSNRRAIGLLLLSALLITVNWVAYIIAVQAGQFYAASLGYYINPLVNVLLGTLFLGEKLSKLQWLAVAVASMGIGILVFEAADTLYISLTLAFSFGLYGLVRKQVKVDALPGLTVEVLLVAPLALVALAVVPEGAEDFGTSVSMSLLLMGAGVMTGVPLLLFATAARRMAYSALGFVQFLAPTMVFLSGLLIFGQELVTAQAICFALIWTAVALFCADIVMKGRRRRLPPDPV</sequence>
<feature type="transmembrane region" description="Helical" evidence="8">
    <location>
        <begin position="212"/>
        <end position="232"/>
    </location>
</feature>
<evidence type="ECO:0000256" key="1">
    <source>
        <dbReference type="ARBA" id="ARBA00004651"/>
    </source>
</evidence>
<keyword evidence="6 8" id="KW-1133">Transmembrane helix</keyword>
<proteinExistence type="inferred from homology"/>
<dbReference type="OrthoDB" id="369870at2"/>
<dbReference type="EMBL" id="BMIO01000005">
    <property type="protein sequence ID" value="GGD45144.1"/>
    <property type="molecule type" value="Genomic_DNA"/>
</dbReference>
<dbReference type="GO" id="GO:0005886">
    <property type="term" value="C:plasma membrane"/>
    <property type="evidence" value="ECO:0007669"/>
    <property type="project" value="UniProtKB-SubCell"/>
</dbReference>
<keyword evidence="7 8" id="KW-0472">Membrane</keyword>